<dbReference type="InterPro" id="IPR008258">
    <property type="entry name" value="Transglycosylase_SLT_dom_1"/>
</dbReference>
<dbReference type="Gene3D" id="1.10.530.10">
    <property type="match status" value="1"/>
</dbReference>
<name>A0A9D2ICV1_9FIRM</name>
<dbReference type="SUPFAM" id="SSF53955">
    <property type="entry name" value="Lysozyme-like"/>
    <property type="match status" value="1"/>
</dbReference>
<dbReference type="InterPro" id="IPR023346">
    <property type="entry name" value="Lysozyme-like_dom_sf"/>
</dbReference>
<feature type="domain" description="Transglycosylase SLT" evidence="2">
    <location>
        <begin position="44"/>
        <end position="147"/>
    </location>
</feature>
<reference evidence="3" key="2">
    <citation type="submission" date="2021-04" db="EMBL/GenBank/DDBJ databases">
        <authorList>
            <person name="Gilroy R."/>
        </authorList>
    </citation>
    <scope>NUCLEOTIDE SEQUENCE</scope>
    <source>
        <strain evidence="3">CHK187-5294</strain>
    </source>
</reference>
<accession>A0A9D2ICV1</accession>
<reference evidence="3" key="1">
    <citation type="journal article" date="2021" name="PeerJ">
        <title>Extensive microbial diversity within the chicken gut microbiome revealed by metagenomics and culture.</title>
        <authorList>
            <person name="Gilroy R."/>
            <person name="Ravi A."/>
            <person name="Getino M."/>
            <person name="Pursley I."/>
            <person name="Horton D.L."/>
            <person name="Alikhan N.F."/>
            <person name="Baker D."/>
            <person name="Gharbi K."/>
            <person name="Hall N."/>
            <person name="Watson M."/>
            <person name="Adriaenssens E.M."/>
            <person name="Foster-Nyarko E."/>
            <person name="Jarju S."/>
            <person name="Secka A."/>
            <person name="Antonio M."/>
            <person name="Oren A."/>
            <person name="Chaudhuri R.R."/>
            <person name="La Ragione R."/>
            <person name="Hildebrand F."/>
            <person name="Pallen M.J."/>
        </authorList>
    </citation>
    <scope>NUCLEOTIDE SEQUENCE</scope>
    <source>
        <strain evidence="3">CHK187-5294</strain>
    </source>
</reference>
<protein>
    <submittedName>
        <fullName evidence="3">Lytic transglycosylase domain-containing protein</fullName>
    </submittedName>
</protein>
<gene>
    <name evidence="3" type="ORF">H9727_05175</name>
</gene>
<evidence type="ECO:0000256" key="1">
    <source>
        <dbReference type="SAM" id="SignalP"/>
    </source>
</evidence>
<dbReference type="PANTHER" id="PTHR37423:SF2">
    <property type="entry name" value="MEMBRANE-BOUND LYTIC MUREIN TRANSGLYCOSYLASE C"/>
    <property type="match status" value="1"/>
</dbReference>
<keyword evidence="1" id="KW-0732">Signal</keyword>
<evidence type="ECO:0000313" key="4">
    <source>
        <dbReference type="Proteomes" id="UP000824132"/>
    </source>
</evidence>
<feature type="signal peptide" evidence="1">
    <location>
        <begin position="1"/>
        <end position="23"/>
    </location>
</feature>
<dbReference type="EMBL" id="DXCL01000026">
    <property type="protein sequence ID" value="HIZ03660.1"/>
    <property type="molecule type" value="Genomic_DNA"/>
</dbReference>
<dbReference type="PANTHER" id="PTHR37423">
    <property type="entry name" value="SOLUBLE LYTIC MUREIN TRANSGLYCOSYLASE-RELATED"/>
    <property type="match status" value="1"/>
</dbReference>
<dbReference type="CDD" id="cd16896">
    <property type="entry name" value="LT_Slt70-like"/>
    <property type="match status" value="1"/>
</dbReference>
<dbReference type="AlphaFoldDB" id="A0A9D2ICV1"/>
<dbReference type="Pfam" id="PF01464">
    <property type="entry name" value="SLT"/>
    <property type="match status" value="1"/>
</dbReference>
<organism evidence="3 4">
    <name type="scientific">Candidatus Borkfalkia avistercoris</name>
    <dbReference type="NCBI Taxonomy" id="2838504"/>
    <lineage>
        <taxon>Bacteria</taxon>
        <taxon>Bacillati</taxon>
        <taxon>Bacillota</taxon>
        <taxon>Clostridia</taxon>
        <taxon>Christensenellales</taxon>
        <taxon>Christensenellaceae</taxon>
        <taxon>Candidatus Borkfalkia</taxon>
    </lineage>
</organism>
<evidence type="ECO:0000259" key="2">
    <source>
        <dbReference type="Pfam" id="PF01464"/>
    </source>
</evidence>
<proteinExistence type="predicted"/>
<sequence>MLQRKVKKVIALALACLVFSAAAAVFLYAWYAPKKYTGQVLSHARENGLEEELVFAVIRAESNFDKDALSRAGAVGLMQLLPSTADFIAALNKGGITDLYDAEQNIAAGCLYLRYLFERFGGVEEVLAAYNAGEGRVRVWLSDTRYSEDGKTLLHIPIEETRAYVKKVKKFYKCYKILYF</sequence>
<evidence type="ECO:0000313" key="3">
    <source>
        <dbReference type="EMBL" id="HIZ03660.1"/>
    </source>
</evidence>
<comment type="caution">
    <text evidence="3">The sequence shown here is derived from an EMBL/GenBank/DDBJ whole genome shotgun (WGS) entry which is preliminary data.</text>
</comment>
<feature type="chain" id="PRO_5039147363" evidence="1">
    <location>
        <begin position="24"/>
        <end position="180"/>
    </location>
</feature>
<dbReference type="Proteomes" id="UP000824132">
    <property type="component" value="Unassembled WGS sequence"/>
</dbReference>